<evidence type="ECO:0000256" key="6">
    <source>
        <dbReference type="ARBA" id="ARBA00022500"/>
    </source>
</evidence>
<keyword evidence="8" id="KW-0653">Protein transport</keyword>
<sequence>MSHHYRFEKILALKEREKDEALLLYEKAVKNFEEAAEKLYSLLKKKETLEVFQTNKLNGGFSIHEIRHYQQFITNLEETINHYQEIVISARNSMNWYKQKLQEKNIEVKKYEKMKVKNTEKWIQVLRSRENKALDEISTLQFFNRNGS</sequence>
<dbReference type="NCBIfam" id="TIGR02473">
    <property type="entry name" value="flagell_FliJ"/>
    <property type="match status" value="1"/>
</dbReference>
<evidence type="ECO:0000256" key="7">
    <source>
        <dbReference type="ARBA" id="ARBA00022795"/>
    </source>
</evidence>
<keyword evidence="11" id="KW-0282">Flagellum</keyword>
<keyword evidence="10" id="KW-1006">Bacterial flagellum protein export</keyword>
<dbReference type="Gene3D" id="1.10.287.1700">
    <property type="match status" value="1"/>
</dbReference>
<dbReference type="EMBL" id="JAUSTT010000008">
    <property type="protein sequence ID" value="MDQ0175821.1"/>
    <property type="molecule type" value="Genomic_DNA"/>
</dbReference>
<evidence type="ECO:0000256" key="2">
    <source>
        <dbReference type="ARBA" id="ARBA00010004"/>
    </source>
</evidence>
<dbReference type="Proteomes" id="UP001223586">
    <property type="component" value="Unassembled WGS sequence"/>
</dbReference>
<evidence type="ECO:0000256" key="1">
    <source>
        <dbReference type="ARBA" id="ARBA00004413"/>
    </source>
</evidence>
<reference evidence="11 12" key="1">
    <citation type="submission" date="2023-07" db="EMBL/GenBank/DDBJ databases">
        <title>Genomic Encyclopedia of Type Strains, Phase IV (KMG-IV): sequencing the most valuable type-strain genomes for metagenomic binning, comparative biology and taxonomic classification.</title>
        <authorList>
            <person name="Goeker M."/>
        </authorList>
    </citation>
    <scope>NUCLEOTIDE SEQUENCE [LARGE SCALE GENOMIC DNA]</scope>
    <source>
        <strain evidence="11 12">DSM 23837</strain>
    </source>
</reference>
<keyword evidence="7" id="KW-1005">Bacterial flagellum biogenesis</keyword>
<dbReference type="InterPro" id="IPR012823">
    <property type="entry name" value="Flagell_FliJ"/>
</dbReference>
<keyword evidence="11" id="KW-0966">Cell projection</keyword>
<accession>A0ABT9WR97</accession>
<keyword evidence="12" id="KW-1185">Reference proteome</keyword>
<comment type="similarity">
    <text evidence="2">Belongs to the FliJ family.</text>
</comment>
<dbReference type="Pfam" id="PF02050">
    <property type="entry name" value="FliJ"/>
    <property type="match status" value="1"/>
</dbReference>
<evidence type="ECO:0000256" key="4">
    <source>
        <dbReference type="ARBA" id="ARBA00022448"/>
    </source>
</evidence>
<dbReference type="InterPro" id="IPR053716">
    <property type="entry name" value="Flag_assembly_chemotaxis_eff"/>
</dbReference>
<dbReference type="RefSeq" id="WP_307228458.1">
    <property type="nucleotide sequence ID" value="NZ_JAUSTT010000008.1"/>
</dbReference>
<evidence type="ECO:0000256" key="3">
    <source>
        <dbReference type="ARBA" id="ARBA00020392"/>
    </source>
</evidence>
<name>A0ABT9WR97_9BACI</name>
<comment type="caution">
    <text evidence="11">The sequence shown here is derived from an EMBL/GenBank/DDBJ whole genome shotgun (WGS) entry which is preliminary data.</text>
</comment>
<evidence type="ECO:0000256" key="8">
    <source>
        <dbReference type="ARBA" id="ARBA00022927"/>
    </source>
</evidence>
<organism evidence="11 12">
    <name type="scientific">Bacillus chungangensis</name>
    <dbReference type="NCBI Taxonomy" id="587633"/>
    <lineage>
        <taxon>Bacteria</taxon>
        <taxon>Bacillati</taxon>
        <taxon>Bacillota</taxon>
        <taxon>Bacilli</taxon>
        <taxon>Bacillales</taxon>
        <taxon>Bacillaceae</taxon>
        <taxon>Bacillus</taxon>
    </lineage>
</organism>
<keyword evidence="11" id="KW-0969">Cilium</keyword>
<evidence type="ECO:0000256" key="5">
    <source>
        <dbReference type="ARBA" id="ARBA00022475"/>
    </source>
</evidence>
<keyword evidence="6" id="KW-0145">Chemotaxis</keyword>
<evidence type="ECO:0000313" key="11">
    <source>
        <dbReference type="EMBL" id="MDQ0175821.1"/>
    </source>
</evidence>
<comment type="subcellular location">
    <subcellularLocation>
        <location evidence="1">Cell membrane</location>
        <topology evidence="1">Peripheral membrane protein</topology>
        <orientation evidence="1">Cytoplasmic side</orientation>
    </subcellularLocation>
</comment>
<protein>
    <recommendedName>
        <fullName evidence="3">Flagellar FliJ protein</fullName>
    </recommendedName>
</protein>
<gene>
    <name evidence="11" type="ORF">J2S08_001657</name>
</gene>
<keyword evidence="4" id="KW-0813">Transport</keyword>
<evidence type="ECO:0000256" key="10">
    <source>
        <dbReference type="ARBA" id="ARBA00023225"/>
    </source>
</evidence>
<evidence type="ECO:0000256" key="9">
    <source>
        <dbReference type="ARBA" id="ARBA00023136"/>
    </source>
</evidence>
<evidence type="ECO:0000313" key="12">
    <source>
        <dbReference type="Proteomes" id="UP001223586"/>
    </source>
</evidence>
<keyword evidence="9" id="KW-0472">Membrane</keyword>
<keyword evidence="5" id="KW-1003">Cell membrane</keyword>
<proteinExistence type="inferred from homology"/>